<keyword evidence="4 6" id="KW-1133">Transmembrane helix</keyword>
<evidence type="ECO:0000256" key="4">
    <source>
        <dbReference type="ARBA" id="ARBA00022989"/>
    </source>
</evidence>
<feature type="transmembrane region" description="Helical" evidence="6">
    <location>
        <begin position="119"/>
        <end position="140"/>
    </location>
</feature>
<proteinExistence type="predicted"/>
<dbReference type="RefSeq" id="WP_159455094.1">
    <property type="nucleotide sequence ID" value="NZ_FWZT01000002.1"/>
</dbReference>
<comment type="subcellular location">
    <subcellularLocation>
        <location evidence="1">Endomembrane system</location>
        <topology evidence="1">Multi-pass membrane protein</topology>
    </subcellularLocation>
</comment>
<keyword evidence="9" id="KW-1185">Reference proteome</keyword>
<evidence type="ECO:0000256" key="3">
    <source>
        <dbReference type="ARBA" id="ARBA00022692"/>
    </source>
</evidence>
<feature type="transmembrane region" description="Helical" evidence="6">
    <location>
        <begin position="25"/>
        <end position="44"/>
    </location>
</feature>
<keyword evidence="2" id="KW-0813">Transport</keyword>
<evidence type="ECO:0000256" key="6">
    <source>
        <dbReference type="SAM" id="Phobius"/>
    </source>
</evidence>
<dbReference type="GO" id="GO:0022857">
    <property type="term" value="F:transmembrane transporter activity"/>
    <property type="evidence" value="ECO:0007669"/>
    <property type="project" value="InterPro"/>
</dbReference>
<dbReference type="InterPro" id="IPR020846">
    <property type="entry name" value="MFS_dom"/>
</dbReference>
<dbReference type="PANTHER" id="PTHR23519">
    <property type="entry name" value="AUTOPHAGY-RELATED PROTEIN 22"/>
    <property type="match status" value="1"/>
</dbReference>
<gene>
    <name evidence="8" type="ORF">SAMN06296036_10268</name>
</gene>
<evidence type="ECO:0000313" key="9">
    <source>
        <dbReference type="Proteomes" id="UP000192907"/>
    </source>
</evidence>
<feature type="transmembrane region" description="Helical" evidence="6">
    <location>
        <begin position="160"/>
        <end position="180"/>
    </location>
</feature>
<dbReference type="InterPro" id="IPR050495">
    <property type="entry name" value="ATG22/LtaA_families"/>
</dbReference>
<feature type="domain" description="Major facilitator superfamily (MFS) profile" evidence="7">
    <location>
        <begin position="252"/>
        <end position="441"/>
    </location>
</feature>
<dbReference type="AlphaFoldDB" id="A0A1Y6BB31"/>
<dbReference type="STRING" id="1513793.SAMN06296036_10268"/>
<reference evidence="9" key="1">
    <citation type="submission" date="2017-04" db="EMBL/GenBank/DDBJ databases">
        <authorList>
            <person name="Varghese N."/>
            <person name="Submissions S."/>
        </authorList>
    </citation>
    <scope>NUCLEOTIDE SEQUENCE [LARGE SCALE GENOMIC DNA]</scope>
    <source>
        <strain evidence="9">RKEM611</strain>
    </source>
</reference>
<organism evidence="8 9">
    <name type="scientific">Pseudobacteriovorax antillogorgiicola</name>
    <dbReference type="NCBI Taxonomy" id="1513793"/>
    <lineage>
        <taxon>Bacteria</taxon>
        <taxon>Pseudomonadati</taxon>
        <taxon>Bdellovibrionota</taxon>
        <taxon>Oligoflexia</taxon>
        <taxon>Oligoflexales</taxon>
        <taxon>Pseudobacteriovoracaceae</taxon>
        <taxon>Pseudobacteriovorax</taxon>
    </lineage>
</organism>
<evidence type="ECO:0000256" key="2">
    <source>
        <dbReference type="ARBA" id="ARBA00022448"/>
    </source>
</evidence>
<keyword evidence="5 6" id="KW-0472">Membrane</keyword>
<dbReference type="GO" id="GO:0012505">
    <property type="term" value="C:endomembrane system"/>
    <property type="evidence" value="ECO:0007669"/>
    <property type="project" value="UniProtKB-SubCell"/>
</dbReference>
<name>A0A1Y6BB31_9BACT</name>
<feature type="transmembrane region" description="Helical" evidence="6">
    <location>
        <begin position="96"/>
        <end position="113"/>
    </location>
</feature>
<feature type="transmembrane region" description="Helical" evidence="6">
    <location>
        <begin position="376"/>
        <end position="398"/>
    </location>
</feature>
<dbReference type="Gene3D" id="1.20.1250.20">
    <property type="entry name" value="MFS general substrate transporter like domains"/>
    <property type="match status" value="2"/>
</dbReference>
<feature type="transmembrane region" description="Helical" evidence="6">
    <location>
        <begin position="192"/>
        <end position="213"/>
    </location>
</feature>
<sequence>MSNNQSFWARTLKTLGLHRKDLRAWAYYDIANSSFAVIIMVAILPVYFADVVAKELPANERTALWAYISSFALLVTALASPILGTISDWIRGKKKFLLYLTVSGALSSAALAFSGEGLISLTAILYILANISFALGNVFYEAMLVDLCDEDEVHVTSTSAYALGYIASAVILALNLSWVMSPATFGFTDADAAIKASFVSVGIWWIVFSIPLFKHVKEPEPRVRRSNVGGGVVKESLVQLYHTLRDSRQFPNLFIFLIGFWFYSDGIGTIIKLATVYGKEVGISNDHLIAAVLMIQVVGVPSSFIFGPLAMKIGPKNGLYITLVIYTVLTIGSYWMTTALHFWVLAIGVALVQGASQALSRSIYALMVPKHRASEFFGFFSVSSKFAGILGPLMFGVISQLTGGSRNSLIFICLLFVVGIFCLTKVDIQKAQQEALADKGV</sequence>
<dbReference type="SUPFAM" id="SSF103473">
    <property type="entry name" value="MFS general substrate transporter"/>
    <property type="match status" value="1"/>
</dbReference>
<dbReference type="Proteomes" id="UP000192907">
    <property type="component" value="Unassembled WGS sequence"/>
</dbReference>
<feature type="transmembrane region" description="Helical" evidence="6">
    <location>
        <begin position="342"/>
        <end position="364"/>
    </location>
</feature>
<accession>A0A1Y6BB31</accession>
<evidence type="ECO:0000256" key="5">
    <source>
        <dbReference type="ARBA" id="ARBA00023136"/>
    </source>
</evidence>
<evidence type="ECO:0000313" key="8">
    <source>
        <dbReference type="EMBL" id="SME93955.1"/>
    </source>
</evidence>
<dbReference type="InterPro" id="IPR036259">
    <property type="entry name" value="MFS_trans_sf"/>
</dbReference>
<keyword evidence="3 6" id="KW-0812">Transmembrane</keyword>
<feature type="transmembrane region" description="Helical" evidence="6">
    <location>
        <begin position="318"/>
        <end position="336"/>
    </location>
</feature>
<feature type="transmembrane region" description="Helical" evidence="6">
    <location>
        <begin position="287"/>
        <end position="306"/>
    </location>
</feature>
<dbReference type="Pfam" id="PF11700">
    <property type="entry name" value="ATG22"/>
    <property type="match status" value="1"/>
</dbReference>
<dbReference type="EMBL" id="FWZT01000002">
    <property type="protein sequence ID" value="SME93955.1"/>
    <property type="molecule type" value="Genomic_DNA"/>
</dbReference>
<dbReference type="PROSITE" id="PS50850">
    <property type="entry name" value="MFS"/>
    <property type="match status" value="1"/>
</dbReference>
<protein>
    <submittedName>
        <fullName evidence="8">MFS transporter, UMF1 family</fullName>
    </submittedName>
</protein>
<dbReference type="InterPro" id="IPR024671">
    <property type="entry name" value="Atg22-like"/>
</dbReference>
<evidence type="ECO:0000256" key="1">
    <source>
        <dbReference type="ARBA" id="ARBA00004127"/>
    </source>
</evidence>
<dbReference type="PANTHER" id="PTHR23519:SF1">
    <property type="entry name" value="AUTOPHAGY-RELATED PROTEIN 22"/>
    <property type="match status" value="1"/>
</dbReference>
<feature type="transmembrane region" description="Helical" evidence="6">
    <location>
        <begin position="404"/>
        <end position="423"/>
    </location>
</feature>
<feature type="transmembrane region" description="Helical" evidence="6">
    <location>
        <begin position="64"/>
        <end position="84"/>
    </location>
</feature>
<evidence type="ECO:0000259" key="7">
    <source>
        <dbReference type="PROSITE" id="PS50850"/>
    </source>
</evidence>
<feature type="transmembrane region" description="Helical" evidence="6">
    <location>
        <begin position="253"/>
        <end position="275"/>
    </location>
</feature>